<comment type="caution">
    <text evidence="5">The sequence shown here is derived from an EMBL/GenBank/DDBJ whole genome shotgun (WGS) entry which is preliminary data.</text>
</comment>
<dbReference type="EMBL" id="BMKK01000019">
    <property type="protein sequence ID" value="GGD82244.1"/>
    <property type="molecule type" value="Genomic_DNA"/>
</dbReference>
<evidence type="ECO:0000259" key="4">
    <source>
        <dbReference type="PROSITE" id="PS50835"/>
    </source>
</evidence>
<comment type="subcellular location">
    <subcellularLocation>
        <location evidence="1">Secreted</location>
    </subcellularLocation>
</comment>
<feature type="domain" description="Ig-like" evidence="4">
    <location>
        <begin position="1100"/>
        <end position="1159"/>
    </location>
</feature>
<organism evidence="5 6">
    <name type="scientific">Emticicia aquatilis</name>
    <dbReference type="NCBI Taxonomy" id="1537369"/>
    <lineage>
        <taxon>Bacteria</taxon>
        <taxon>Pseudomonadati</taxon>
        <taxon>Bacteroidota</taxon>
        <taxon>Cytophagia</taxon>
        <taxon>Cytophagales</taxon>
        <taxon>Leadbetterellaceae</taxon>
        <taxon>Emticicia</taxon>
    </lineage>
</organism>
<proteinExistence type="predicted"/>
<dbReference type="Gene3D" id="2.60.40.10">
    <property type="entry name" value="Immunoglobulins"/>
    <property type="match status" value="1"/>
</dbReference>
<dbReference type="PROSITE" id="PS50835">
    <property type="entry name" value="IG_LIKE"/>
    <property type="match status" value="1"/>
</dbReference>
<evidence type="ECO:0000256" key="2">
    <source>
        <dbReference type="ARBA" id="ARBA00022525"/>
    </source>
</evidence>
<dbReference type="SUPFAM" id="SSF117074">
    <property type="entry name" value="Hypothetical protein PA1324"/>
    <property type="match status" value="1"/>
</dbReference>
<keyword evidence="2" id="KW-0964">Secreted</keyword>
<accession>A0A917DZN5</accession>
<evidence type="ECO:0000313" key="5">
    <source>
        <dbReference type="EMBL" id="GGD82244.1"/>
    </source>
</evidence>
<evidence type="ECO:0000256" key="3">
    <source>
        <dbReference type="ARBA" id="ARBA00022729"/>
    </source>
</evidence>
<keyword evidence="3" id="KW-0732">Signal</keyword>
<reference evidence="5" key="1">
    <citation type="journal article" date="2014" name="Int. J. Syst. Evol. Microbiol.">
        <title>Complete genome sequence of Corynebacterium casei LMG S-19264T (=DSM 44701T), isolated from a smear-ripened cheese.</title>
        <authorList>
            <consortium name="US DOE Joint Genome Institute (JGI-PGF)"/>
            <person name="Walter F."/>
            <person name="Albersmeier A."/>
            <person name="Kalinowski J."/>
            <person name="Ruckert C."/>
        </authorList>
    </citation>
    <scope>NUCLEOTIDE SEQUENCE</scope>
    <source>
        <strain evidence="5">CGMCC 1.15958</strain>
    </source>
</reference>
<dbReference type="InterPro" id="IPR007110">
    <property type="entry name" value="Ig-like_dom"/>
</dbReference>
<dbReference type="Pfam" id="PF01345">
    <property type="entry name" value="DUF11"/>
    <property type="match status" value="1"/>
</dbReference>
<reference evidence="5" key="2">
    <citation type="submission" date="2020-09" db="EMBL/GenBank/DDBJ databases">
        <authorList>
            <person name="Sun Q."/>
            <person name="Zhou Y."/>
        </authorList>
    </citation>
    <scope>NUCLEOTIDE SEQUENCE</scope>
    <source>
        <strain evidence="5">CGMCC 1.15958</strain>
    </source>
</reference>
<keyword evidence="6" id="KW-1185">Reference proteome</keyword>
<sequence length="1576" mass="163161">MLLFVSITSLGQVSYRVGLDADNKTYRLYMKSAVGYTGIQAKISTAQMTIVVPHGTGNDYFQPTNIKGKLAGTNQMSWGATRVDKPNENQLSDYISFGFSGSGSQVLFDIIANQEIELLNFQNAGSCVGTVNLISNTDPFLAPNSQNTNPGNQMTILGYGTSNAYSSNYGGGANCQTSFPDLTVGISGSSNITAGINTNYTISVNNIGTDVSNGQITVSTTLPVGVSYNSFSGAGWSVSSAIQSNGSTIVTASTNNVVAINGSLSQLVLNVTASESIGNGNSITISSLLSGGEDNNLTNNSASTNSLVTVNSPNLSLAMNGPSTINPNQSANYTLNISNIGNSASVGTVTANITIPNGLSYNSFTGNGWVYGSSTLQNGGAILLTFTNTNVINANTSANALILNLTAGSNTSNNMVLPVVAAVSGGGDNTNSNNVSSVNTTVIIGSVANLALNISGPSSIIAGVSSSFTINVSNTGTAATDGQIVTTSILPVGFIYNSFVGAGWSVVATAQGNGTTLLTSTYNGIITAGGAATPLVINTITQSSLGTGTTYIIGNTLSGGGTIGSISSNYNVIVNAAANLSLVINGINNINAGGTGSYVFTLSNNGSTPSSGIITNTITLPAGVNYSSFTGNGWIFVNAVPQLNGTTLVTFTYNNNIAGNSSASSLSLNLSFANNLTINSSIIINSIITGTGINTNSSITLIVGSSPIPDLQLSINGTTVTNPNGLASYTINVSNTGTTTSNGPISVSLLIPNGLSYTSFTGSGWSYGSSTLQTGGAILVTFTTNNIINAGASNNSLVVNLTAGANVVNNTIFTIPGNVSGGGETNTGNNSSSANLTIITQGGPILTATINGVLNVDINYSYNYTINVNNIGTAATTGTTTVTTVLPIGVFYNSTSGNGWISVAIPQPNGTTLVVSTYNGIIEANGVANQLILNITPSGILTAGSIIILNGSVTGGGATNINNTFFTNIIVNNSSLTADLGVSVNISNNTPNLNQTVNYTFTVINNGNGTPNNVQTLISLPAGFVVTNFSTTNGGYDINSRIWNVGTISVGQTFTLNISGYATIEGIDFAIISLINTSLQDNRAFNNIAKVCYATPVSICTGEGYVAYLGKQNTNIQWFKNGSQINNATADSLFITTAGSYSATYTNSCGELVITPAVTVITGTVPNAPIITANKTAICGNELVQLTASSCGLGKVLWSTGATTSTININTAGTYTASCVNGCGTSQPSTPLIISNNCQNAGKIGDYVWYDNNNNGKQDSNESGVKNVRLELYKDGVFTGLSTSTDSTGKYLFSNLTTGNYQVKILPISLPAKYYLSKKPNAATVADSLDSDFDNYTGFSPVININTSIPSQSVNLTIDGGIFLKPEADISDPCRCFGVEYTLDEKKELFETVTVNGPTNDTWRVIAQTGMLALDTLVKRPVLIGTLLTEVSPGKYQINFTHEDNIGYTVKVSNGIDTLSMSNFCSIYPQLTATKLNQTVCRNAPPIPLSATMNLPGTAQFYYIDKLTQQKVIITQFDPKKFTSGETVYIKIDVTPADGRLCTYVITQTVNISVFDCSTECKPIICVPLTIAKTKN</sequence>
<dbReference type="InterPro" id="IPR001434">
    <property type="entry name" value="OmcB-like_DUF11"/>
</dbReference>
<name>A0A917DZN5_9BACT</name>
<dbReference type="Pfam" id="PF17210">
    <property type="entry name" value="SdrD_B"/>
    <property type="match status" value="1"/>
</dbReference>
<protein>
    <recommendedName>
        <fullName evidence="4">Ig-like domain-containing protein</fullName>
    </recommendedName>
</protein>
<gene>
    <name evidence="5" type="ORF">GCM10011514_52830</name>
</gene>
<dbReference type="InterPro" id="IPR033764">
    <property type="entry name" value="Sdr_B"/>
</dbReference>
<evidence type="ECO:0000313" key="6">
    <source>
        <dbReference type="Proteomes" id="UP000609064"/>
    </source>
</evidence>
<dbReference type="GO" id="GO:0005576">
    <property type="term" value="C:extracellular region"/>
    <property type="evidence" value="ECO:0007669"/>
    <property type="project" value="UniProtKB-SubCell"/>
</dbReference>
<evidence type="ECO:0000256" key="1">
    <source>
        <dbReference type="ARBA" id="ARBA00004613"/>
    </source>
</evidence>
<dbReference type="InterPro" id="IPR013783">
    <property type="entry name" value="Ig-like_fold"/>
</dbReference>
<dbReference type="Proteomes" id="UP000609064">
    <property type="component" value="Unassembled WGS sequence"/>
</dbReference>